<evidence type="ECO:0000313" key="4">
    <source>
        <dbReference type="Proteomes" id="UP001165541"/>
    </source>
</evidence>
<dbReference type="InterPro" id="IPR002347">
    <property type="entry name" value="SDR_fam"/>
</dbReference>
<protein>
    <submittedName>
        <fullName evidence="3">SDR family oxidoreductase</fullName>
    </submittedName>
</protein>
<proteinExistence type="inferred from homology"/>
<comment type="caution">
    <text evidence="3">The sequence shown here is derived from an EMBL/GenBank/DDBJ whole genome shotgun (WGS) entry which is preliminary data.</text>
</comment>
<gene>
    <name evidence="3" type="ORF">M8A51_05350</name>
</gene>
<dbReference type="CDD" id="cd05233">
    <property type="entry name" value="SDR_c"/>
    <property type="match status" value="1"/>
</dbReference>
<dbReference type="PANTHER" id="PTHR43669:SF8">
    <property type="entry name" value="SHORT-CHAIN TYPE DEHYDROGENASE_REDUCTASE-RELATED"/>
    <property type="match status" value="1"/>
</dbReference>
<accession>A0ABT0YJP8</accession>
<dbReference type="PRINTS" id="PR00081">
    <property type="entry name" value="GDHRDH"/>
</dbReference>
<dbReference type="Proteomes" id="UP001165541">
    <property type="component" value="Unassembled WGS sequence"/>
</dbReference>
<reference evidence="3" key="1">
    <citation type="submission" date="2022-05" db="EMBL/GenBank/DDBJ databases">
        <title>Schlegelella sp. nov., isolated from mangrove soil.</title>
        <authorList>
            <person name="Liu Y."/>
            <person name="Ge X."/>
            <person name="Liu W."/>
        </authorList>
    </citation>
    <scope>NUCLEOTIDE SEQUENCE</scope>
    <source>
        <strain evidence="3">S2-27</strain>
    </source>
</reference>
<dbReference type="InterPro" id="IPR036291">
    <property type="entry name" value="NAD(P)-bd_dom_sf"/>
</dbReference>
<dbReference type="Gene3D" id="3.40.50.720">
    <property type="entry name" value="NAD(P)-binding Rossmann-like Domain"/>
    <property type="match status" value="1"/>
</dbReference>
<keyword evidence="2" id="KW-0560">Oxidoreductase</keyword>
<evidence type="ECO:0000313" key="3">
    <source>
        <dbReference type="EMBL" id="MCM5678954.1"/>
    </source>
</evidence>
<dbReference type="EMBL" id="JAMKFE010000003">
    <property type="protein sequence ID" value="MCM5678954.1"/>
    <property type="molecule type" value="Genomic_DNA"/>
</dbReference>
<comment type="similarity">
    <text evidence="1">Belongs to the short-chain dehydrogenases/reductases (SDR) family.</text>
</comment>
<evidence type="ECO:0000256" key="1">
    <source>
        <dbReference type="ARBA" id="ARBA00006484"/>
    </source>
</evidence>
<name>A0ABT0YJP8_9BURK</name>
<organism evidence="3 4">
    <name type="scientific">Caldimonas mangrovi</name>
    <dbReference type="NCBI Taxonomy" id="2944811"/>
    <lineage>
        <taxon>Bacteria</taxon>
        <taxon>Pseudomonadati</taxon>
        <taxon>Pseudomonadota</taxon>
        <taxon>Betaproteobacteria</taxon>
        <taxon>Burkholderiales</taxon>
        <taxon>Sphaerotilaceae</taxon>
        <taxon>Caldimonas</taxon>
    </lineage>
</organism>
<evidence type="ECO:0000256" key="2">
    <source>
        <dbReference type="ARBA" id="ARBA00023002"/>
    </source>
</evidence>
<dbReference type="SUPFAM" id="SSF51735">
    <property type="entry name" value="NAD(P)-binding Rossmann-fold domains"/>
    <property type="match status" value="1"/>
</dbReference>
<sequence>MWLEGKVAVVYGGGGAIGGAVARAFAREGARVHLAGRTQARLDAVAAEIVAAGGQAECAALDVLDEEAVEHHASAVAEATGRFDVMLNAVGISHVQGTPLLELGYDEYAHPLEGYTRSNFLTARAAARRMVRQGTGVILMLSTPGARMAGGGFMGYGAACAAVEAMTRHLAGELGPHGVRAVCLRSDAIPEALGRHSHTAEVFRKAAQQAGMTVDGMLAERARSATLLQRLPTLQQLADAAVFAASDRAGAVTACLLNVTCGSVVDV</sequence>
<dbReference type="Pfam" id="PF13561">
    <property type="entry name" value="adh_short_C2"/>
    <property type="match status" value="1"/>
</dbReference>
<dbReference type="RefSeq" id="WP_251777146.1">
    <property type="nucleotide sequence ID" value="NZ_JAMKFE010000003.1"/>
</dbReference>
<keyword evidence="4" id="KW-1185">Reference proteome</keyword>
<dbReference type="PANTHER" id="PTHR43669">
    <property type="entry name" value="5-KETO-D-GLUCONATE 5-REDUCTASE"/>
    <property type="match status" value="1"/>
</dbReference>